<dbReference type="Pfam" id="PF12833">
    <property type="entry name" value="HTH_18"/>
    <property type="match status" value="1"/>
</dbReference>
<name>A0A4V2PS63_9GAMM</name>
<comment type="caution">
    <text evidence="5">The sequence shown here is derived from an EMBL/GenBank/DDBJ whole genome shotgun (WGS) entry which is preliminary data.</text>
</comment>
<dbReference type="GO" id="GO:0043565">
    <property type="term" value="F:sequence-specific DNA binding"/>
    <property type="evidence" value="ECO:0007669"/>
    <property type="project" value="InterPro"/>
</dbReference>
<dbReference type="RefSeq" id="WP_131911341.1">
    <property type="nucleotide sequence ID" value="NZ_OU594967.1"/>
</dbReference>
<protein>
    <submittedName>
        <fullName evidence="5">AraC-like DNA-binding protein</fullName>
    </submittedName>
</protein>
<dbReference type="Gene3D" id="2.60.120.280">
    <property type="entry name" value="Regulatory protein AraC"/>
    <property type="match status" value="1"/>
</dbReference>
<keyword evidence="2 5" id="KW-0238">DNA-binding</keyword>
<dbReference type="Proteomes" id="UP000295565">
    <property type="component" value="Unassembled WGS sequence"/>
</dbReference>
<evidence type="ECO:0000313" key="6">
    <source>
        <dbReference type="Proteomes" id="UP000295565"/>
    </source>
</evidence>
<dbReference type="AlphaFoldDB" id="A0A4V2PS63"/>
<dbReference type="InterPro" id="IPR009057">
    <property type="entry name" value="Homeodomain-like_sf"/>
</dbReference>
<dbReference type="SMART" id="SM00342">
    <property type="entry name" value="HTH_ARAC"/>
    <property type="match status" value="1"/>
</dbReference>
<organism evidence="5 6">
    <name type="scientific">Celerinatantimonas diazotrophica</name>
    <dbReference type="NCBI Taxonomy" id="412034"/>
    <lineage>
        <taxon>Bacteria</taxon>
        <taxon>Pseudomonadati</taxon>
        <taxon>Pseudomonadota</taxon>
        <taxon>Gammaproteobacteria</taxon>
        <taxon>Celerinatantimonadaceae</taxon>
        <taxon>Celerinatantimonas</taxon>
    </lineage>
</organism>
<keyword evidence="3" id="KW-0804">Transcription</keyword>
<dbReference type="Gene3D" id="1.10.10.60">
    <property type="entry name" value="Homeodomain-like"/>
    <property type="match status" value="2"/>
</dbReference>
<dbReference type="Pfam" id="PF02311">
    <property type="entry name" value="AraC_binding"/>
    <property type="match status" value="1"/>
</dbReference>
<dbReference type="EMBL" id="SMGD01000005">
    <property type="protein sequence ID" value="TCK61481.1"/>
    <property type="molecule type" value="Genomic_DNA"/>
</dbReference>
<dbReference type="SUPFAM" id="SSF51215">
    <property type="entry name" value="Regulatory protein AraC"/>
    <property type="match status" value="1"/>
</dbReference>
<dbReference type="PANTHER" id="PTHR46796">
    <property type="entry name" value="HTH-TYPE TRANSCRIPTIONAL ACTIVATOR RHAS-RELATED"/>
    <property type="match status" value="1"/>
</dbReference>
<dbReference type="InterPro" id="IPR003313">
    <property type="entry name" value="AraC-bd"/>
</dbReference>
<feature type="domain" description="HTH araC/xylS-type" evidence="4">
    <location>
        <begin position="176"/>
        <end position="273"/>
    </location>
</feature>
<evidence type="ECO:0000256" key="3">
    <source>
        <dbReference type="ARBA" id="ARBA00023163"/>
    </source>
</evidence>
<gene>
    <name evidence="5" type="ORF">EV690_0479</name>
</gene>
<keyword evidence="6" id="KW-1185">Reference proteome</keyword>
<dbReference type="InterPro" id="IPR037923">
    <property type="entry name" value="HTH-like"/>
</dbReference>
<dbReference type="InterPro" id="IPR018060">
    <property type="entry name" value="HTH_AraC"/>
</dbReference>
<accession>A0A4V2PS63</accession>
<dbReference type="PANTHER" id="PTHR46796:SF2">
    <property type="entry name" value="TRANSCRIPTIONAL REGULATORY PROTEIN"/>
    <property type="match status" value="1"/>
</dbReference>
<evidence type="ECO:0000313" key="5">
    <source>
        <dbReference type="EMBL" id="TCK61481.1"/>
    </source>
</evidence>
<dbReference type="OrthoDB" id="9809338at2"/>
<proteinExistence type="predicted"/>
<dbReference type="InterPro" id="IPR050204">
    <property type="entry name" value="AraC_XylS_family_regulators"/>
</dbReference>
<evidence type="ECO:0000259" key="4">
    <source>
        <dbReference type="PROSITE" id="PS01124"/>
    </source>
</evidence>
<dbReference type="SUPFAM" id="SSF46689">
    <property type="entry name" value="Homeodomain-like"/>
    <property type="match status" value="2"/>
</dbReference>
<dbReference type="PROSITE" id="PS01124">
    <property type="entry name" value="HTH_ARAC_FAMILY_2"/>
    <property type="match status" value="1"/>
</dbReference>
<evidence type="ECO:0000256" key="2">
    <source>
        <dbReference type="ARBA" id="ARBA00023125"/>
    </source>
</evidence>
<sequence length="276" mass="31901">MRTNEQFRFIQNPNLSGITALSAQMKNFAYNKHAHEEYCLGLTLNGRQDFFCAGSFYKSQAGNIILFNPEEIHDGHAGNDSLLKYQMLYIEPQKMQTMIKTLGAIHPNQLRFADTLYNDAKLRAQLYQMFSLVQGHHTQSIEYDAVLYTIVERLLELKGFACNKQRVIKHADTLLLRAKTFIHAHLNESLTIEQISNEANLSQFHFIRLFKQSFGLTPHQYIINCRINLAKEQLQKGQDITQCAQLAGFSDSSHLCRKFKQSYGITPSQYQRQFRI</sequence>
<reference evidence="5 6" key="1">
    <citation type="submission" date="2019-03" db="EMBL/GenBank/DDBJ databases">
        <title>Genomic Encyclopedia of Type Strains, Phase IV (KMG-IV): sequencing the most valuable type-strain genomes for metagenomic binning, comparative biology and taxonomic classification.</title>
        <authorList>
            <person name="Goeker M."/>
        </authorList>
    </citation>
    <scope>NUCLEOTIDE SEQUENCE [LARGE SCALE GENOMIC DNA]</scope>
    <source>
        <strain evidence="5 6">DSM 18577</strain>
    </source>
</reference>
<evidence type="ECO:0000256" key="1">
    <source>
        <dbReference type="ARBA" id="ARBA00023015"/>
    </source>
</evidence>
<dbReference type="GO" id="GO:0003700">
    <property type="term" value="F:DNA-binding transcription factor activity"/>
    <property type="evidence" value="ECO:0007669"/>
    <property type="project" value="InterPro"/>
</dbReference>
<keyword evidence="1" id="KW-0805">Transcription regulation</keyword>